<dbReference type="RefSeq" id="WP_054988094.1">
    <property type="nucleotide sequence ID" value="NZ_CP092918.1"/>
</dbReference>
<evidence type="ECO:0000313" key="1">
    <source>
        <dbReference type="EMBL" id="KPX40967.1"/>
    </source>
</evidence>
<dbReference type="Proteomes" id="UP000050557">
    <property type="component" value="Unassembled WGS sequence"/>
</dbReference>
<organism evidence="1 2">
    <name type="scientific">Pseudomonas syringae pv. helianthi</name>
    <dbReference type="NCBI Taxonomy" id="251654"/>
    <lineage>
        <taxon>Bacteria</taxon>
        <taxon>Pseudomonadati</taxon>
        <taxon>Pseudomonadota</taxon>
        <taxon>Gammaproteobacteria</taxon>
        <taxon>Pseudomonadales</taxon>
        <taxon>Pseudomonadaceae</taxon>
        <taxon>Pseudomonas</taxon>
    </lineage>
</organism>
<reference evidence="1 2" key="1">
    <citation type="submission" date="2015-09" db="EMBL/GenBank/DDBJ databases">
        <title>Genome announcement of multiple Pseudomonas syringae strains.</title>
        <authorList>
            <person name="Thakur S."/>
            <person name="Wang P.W."/>
            <person name="Gong Y."/>
            <person name="Weir B.S."/>
            <person name="Guttman D.S."/>
        </authorList>
    </citation>
    <scope>NUCLEOTIDE SEQUENCE [LARGE SCALE GENOMIC DNA]</scope>
    <source>
        <strain evidence="1 2">ICMP4531</strain>
    </source>
</reference>
<gene>
    <name evidence="1" type="ORF">ALO68_01316</name>
</gene>
<accession>A0A0N8RLU5</accession>
<comment type="caution">
    <text evidence="1">The sequence shown here is derived from an EMBL/GenBank/DDBJ whole genome shotgun (WGS) entry which is preliminary data.</text>
</comment>
<dbReference type="PATRIC" id="fig|251654.3.peg.1686"/>
<name>A0A0N8RLU5_9PSED</name>
<protein>
    <submittedName>
        <fullName evidence="1">Uncharacterized protein</fullName>
    </submittedName>
</protein>
<sequence length="182" mass="21144">MLKSIKWSEDSVLVVKVDDVTYTLAQMRKNGLMEFFDVFRSNDSWEDVDLNECKLLFCIFVAEKRIKNIFVRVLNDKEVIKNSRPIIKEMLSFEWVSENVYTSNLIELSDSYSSVGGRVIKTALSDKTDIETINAHEFCGVFGDSKKLLDRLKFFKDTGINWDEQKKFIYPSIERPTGFPVD</sequence>
<evidence type="ECO:0000313" key="2">
    <source>
        <dbReference type="Proteomes" id="UP000050557"/>
    </source>
</evidence>
<dbReference type="EMBL" id="LJQM01000226">
    <property type="protein sequence ID" value="KPX40967.1"/>
    <property type="molecule type" value="Genomic_DNA"/>
</dbReference>
<dbReference type="AlphaFoldDB" id="A0A0N8RLU5"/>
<proteinExistence type="predicted"/>